<reference evidence="16 17" key="1">
    <citation type="submission" date="2018-03" db="EMBL/GenBank/DDBJ databases">
        <title>Genomic Encyclopedia of Archaeal and Bacterial Type Strains, Phase II (KMG-II): from individual species to whole genera.</title>
        <authorList>
            <person name="Goeker M."/>
        </authorList>
    </citation>
    <scope>NUCLEOTIDE SEQUENCE [LARGE SCALE GENOMIC DNA]</scope>
    <source>
        <strain evidence="16 17">DSM 28229</strain>
    </source>
</reference>
<evidence type="ECO:0000256" key="9">
    <source>
        <dbReference type="ARBA" id="ARBA00022898"/>
    </source>
</evidence>
<keyword evidence="6 16" id="KW-0032">Aminotransferase</keyword>
<dbReference type="GO" id="GO:0006564">
    <property type="term" value="P:L-serine biosynthetic process"/>
    <property type="evidence" value="ECO:0007669"/>
    <property type="project" value="UniProtKB-KW"/>
</dbReference>
<evidence type="ECO:0000313" key="17">
    <source>
        <dbReference type="Proteomes" id="UP000245535"/>
    </source>
</evidence>
<keyword evidence="5" id="KW-0963">Cytoplasm</keyword>
<keyword evidence="7" id="KW-0028">Amino-acid biosynthesis</keyword>
<dbReference type="RefSeq" id="WP_109615428.1">
    <property type="nucleotide sequence ID" value="NZ_QGDO01000001.1"/>
</dbReference>
<evidence type="ECO:0000256" key="4">
    <source>
        <dbReference type="ARBA" id="ARBA00013030"/>
    </source>
</evidence>
<comment type="cofactor">
    <cofactor evidence="1">
        <name>pyridoxal 5'-phosphate</name>
        <dbReference type="ChEBI" id="CHEBI:597326"/>
    </cofactor>
</comment>
<dbReference type="Gene3D" id="3.40.640.10">
    <property type="entry name" value="Type I PLP-dependent aspartate aminotransferase-like (Major domain)"/>
    <property type="match status" value="1"/>
</dbReference>
<evidence type="ECO:0000256" key="10">
    <source>
        <dbReference type="ARBA" id="ARBA00023096"/>
    </source>
</evidence>
<keyword evidence="17" id="KW-1185">Reference proteome</keyword>
<organism evidence="16 17">
    <name type="scientific">Sediminitomix flava</name>
    <dbReference type="NCBI Taxonomy" id="379075"/>
    <lineage>
        <taxon>Bacteria</taxon>
        <taxon>Pseudomonadati</taxon>
        <taxon>Bacteroidota</taxon>
        <taxon>Cytophagia</taxon>
        <taxon>Cytophagales</taxon>
        <taxon>Flammeovirgaceae</taxon>
        <taxon>Sediminitomix</taxon>
    </lineage>
</organism>
<evidence type="ECO:0000256" key="2">
    <source>
        <dbReference type="ARBA" id="ARBA00005099"/>
    </source>
</evidence>
<comment type="caution">
    <text evidence="16">The sequence shown here is derived from an EMBL/GenBank/DDBJ whole genome shotgun (WGS) entry which is preliminary data.</text>
</comment>
<comment type="pathway">
    <text evidence="2">Amino-acid biosynthesis; L-serine biosynthesis; L-serine from 3-phospho-D-glycerate: step 2/3.</text>
</comment>
<keyword evidence="8 16" id="KW-0808">Transferase</keyword>
<evidence type="ECO:0000256" key="6">
    <source>
        <dbReference type="ARBA" id="ARBA00022576"/>
    </source>
</evidence>
<comment type="catalytic activity">
    <reaction evidence="14">
        <text>O-phospho-L-serine + 2-oxoglutarate = 3-phosphooxypyruvate + L-glutamate</text>
        <dbReference type="Rhea" id="RHEA:14329"/>
        <dbReference type="ChEBI" id="CHEBI:16810"/>
        <dbReference type="ChEBI" id="CHEBI:18110"/>
        <dbReference type="ChEBI" id="CHEBI:29985"/>
        <dbReference type="ChEBI" id="CHEBI:57524"/>
        <dbReference type="EC" id="2.6.1.52"/>
    </reaction>
</comment>
<dbReference type="GO" id="GO:0004760">
    <property type="term" value="F:L-serine-pyruvate transaminase activity"/>
    <property type="evidence" value="ECO:0007669"/>
    <property type="project" value="TreeGrafter"/>
</dbReference>
<dbReference type="Proteomes" id="UP000245535">
    <property type="component" value="Unassembled WGS sequence"/>
</dbReference>
<keyword evidence="9" id="KW-0663">Pyridoxal phosphate</keyword>
<evidence type="ECO:0000313" key="16">
    <source>
        <dbReference type="EMBL" id="PWJ43900.1"/>
    </source>
</evidence>
<evidence type="ECO:0000256" key="11">
    <source>
        <dbReference type="ARBA" id="ARBA00023299"/>
    </source>
</evidence>
<evidence type="ECO:0000256" key="14">
    <source>
        <dbReference type="ARBA" id="ARBA00049007"/>
    </source>
</evidence>
<proteinExistence type="inferred from homology"/>
<name>A0A315ZFH3_SEDFL</name>
<dbReference type="Gene3D" id="3.90.1150.10">
    <property type="entry name" value="Aspartate Aminotransferase, domain 1"/>
    <property type="match status" value="1"/>
</dbReference>
<dbReference type="GO" id="GO:0019265">
    <property type="term" value="P:glycine biosynthetic process, by transamination of glyoxylate"/>
    <property type="evidence" value="ECO:0007669"/>
    <property type="project" value="TreeGrafter"/>
</dbReference>
<evidence type="ECO:0000256" key="5">
    <source>
        <dbReference type="ARBA" id="ARBA00022490"/>
    </source>
</evidence>
<dbReference type="OrthoDB" id="975012at2"/>
<evidence type="ECO:0000259" key="15">
    <source>
        <dbReference type="Pfam" id="PF00266"/>
    </source>
</evidence>
<evidence type="ECO:0000256" key="1">
    <source>
        <dbReference type="ARBA" id="ARBA00001933"/>
    </source>
</evidence>
<dbReference type="EC" id="2.6.1.52" evidence="4"/>
<comment type="catalytic activity">
    <reaction evidence="13">
        <text>4-(phosphooxy)-L-threonine + 2-oxoglutarate = (R)-3-hydroxy-2-oxo-4-phosphooxybutanoate + L-glutamate</text>
        <dbReference type="Rhea" id="RHEA:16573"/>
        <dbReference type="ChEBI" id="CHEBI:16810"/>
        <dbReference type="ChEBI" id="CHEBI:29985"/>
        <dbReference type="ChEBI" id="CHEBI:58452"/>
        <dbReference type="ChEBI" id="CHEBI:58538"/>
        <dbReference type="EC" id="2.6.1.52"/>
    </reaction>
</comment>
<dbReference type="SUPFAM" id="SSF53383">
    <property type="entry name" value="PLP-dependent transferases"/>
    <property type="match status" value="1"/>
</dbReference>
<dbReference type="PIRSF" id="PIRSF000525">
    <property type="entry name" value="SerC"/>
    <property type="match status" value="1"/>
</dbReference>
<evidence type="ECO:0000256" key="8">
    <source>
        <dbReference type="ARBA" id="ARBA00022679"/>
    </source>
</evidence>
<keyword evidence="11" id="KW-0718">Serine biosynthesis</keyword>
<dbReference type="EMBL" id="QGDO01000001">
    <property type="protein sequence ID" value="PWJ43900.1"/>
    <property type="molecule type" value="Genomic_DNA"/>
</dbReference>
<dbReference type="PANTHER" id="PTHR21152:SF40">
    <property type="entry name" value="ALANINE--GLYOXYLATE AMINOTRANSFERASE"/>
    <property type="match status" value="1"/>
</dbReference>
<dbReference type="PANTHER" id="PTHR21152">
    <property type="entry name" value="AMINOTRANSFERASE CLASS V"/>
    <property type="match status" value="1"/>
</dbReference>
<dbReference type="InterPro" id="IPR022278">
    <property type="entry name" value="Pser_aminoTfrase"/>
</dbReference>
<gene>
    <name evidence="16" type="ORF">BC781_101250</name>
</gene>
<evidence type="ECO:0000256" key="3">
    <source>
        <dbReference type="ARBA" id="ARBA00006904"/>
    </source>
</evidence>
<evidence type="ECO:0000256" key="13">
    <source>
        <dbReference type="ARBA" id="ARBA00047630"/>
    </source>
</evidence>
<dbReference type="InterPro" id="IPR000192">
    <property type="entry name" value="Aminotrans_V_dom"/>
</dbReference>
<comment type="similarity">
    <text evidence="3">Belongs to the class-V pyridoxal-phosphate-dependent aminotransferase family. SerC subfamily.</text>
</comment>
<evidence type="ECO:0000256" key="12">
    <source>
        <dbReference type="ARBA" id="ARBA00031421"/>
    </source>
</evidence>
<dbReference type="GO" id="GO:0008615">
    <property type="term" value="P:pyridoxine biosynthetic process"/>
    <property type="evidence" value="ECO:0007669"/>
    <property type="project" value="UniProtKB-KW"/>
</dbReference>
<dbReference type="GO" id="GO:0004648">
    <property type="term" value="F:O-phospho-L-serine:2-oxoglutarate aminotransferase activity"/>
    <property type="evidence" value="ECO:0007669"/>
    <property type="project" value="UniProtKB-EC"/>
</dbReference>
<keyword evidence="10" id="KW-0664">Pyridoxine biosynthesis</keyword>
<dbReference type="GO" id="GO:0008453">
    <property type="term" value="F:alanine-glyoxylate transaminase activity"/>
    <property type="evidence" value="ECO:0007669"/>
    <property type="project" value="TreeGrafter"/>
</dbReference>
<dbReference type="Pfam" id="PF00266">
    <property type="entry name" value="Aminotran_5"/>
    <property type="match status" value="1"/>
</dbReference>
<feature type="domain" description="Aminotransferase class V" evidence="15">
    <location>
        <begin position="10"/>
        <end position="328"/>
    </location>
</feature>
<dbReference type="InterPro" id="IPR015422">
    <property type="entry name" value="PyrdxlP-dep_Trfase_small"/>
</dbReference>
<accession>A0A315ZFH3</accession>
<dbReference type="InterPro" id="IPR015424">
    <property type="entry name" value="PyrdxlP-dep_Trfase"/>
</dbReference>
<sequence length="361" mass="40990">MTKNYHLTPGPSELYFTVPDHIQMALKNNVASISHRSQAFKDIYAHTEKEVRKLLSIPEDYFMVFTSSANEIWERLLQNCTSESSFHLVNGSFSKKFYDFSTQLGRNAQKVEAPFGEGFKTDEIEFPSDVEMICLTQNETSSGVQLPVEEIYKVRERNQEALIVLDAVSAVPYVDLDLTKIDSLYFSVQKGMGLPAGLGVWVFNQRCVDKCNQLMEAGQKVGTYHSIPALLKQAENNMTPETPNVLNIYLLGKVAEDMNRRGVDMIRGEMDYKSTMTYGLLDRHPNFKPIVDNKDHRSKTVIVTEVIGKEPSEVIDYLKKEGLIIGTGYGKYKANQVRIANFPTHSKEIYFKLNDLLESLK</sequence>
<protein>
    <recommendedName>
        <fullName evidence="4">phosphoserine transaminase</fullName>
        <ecNumber evidence="4">2.6.1.52</ecNumber>
    </recommendedName>
    <alternativeName>
        <fullName evidence="12">Phosphohydroxythreonine aminotransferase</fullName>
    </alternativeName>
</protein>
<dbReference type="InterPro" id="IPR015421">
    <property type="entry name" value="PyrdxlP-dep_Trfase_major"/>
</dbReference>
<dbReference type="AlphaFoldDB" id="A0A315ZFH3"/>
<dbReference type="UniPathway" id="UPA00135">
    <property type="reaction ID" value="UER00197"/>
</dbReference>
<evidence type="ECO:0000256" key="7">
    <source>
        <dbReference type="ARBA" id="ARBA00022605"/>
    </source>
</evidence>